<reference evidence="1 2" key="1">
    <citation type="journal article" date="2016" name="Nat. Commun.">
        <title>Thousands of microbial genomes shed light on interconnected biogeochemical processes in an aquifer system.</title>
        <authorList>
            <person name="Anantharaman K."/>
            <person name="Brown C.T."/>
            <person name="Hug L.A."/>
            <person name="Sharon I."/>
            <person name="Castelle C.J."/>
            <person name="Probst A.J."/>
            <person name="Thomas B.C."/>
            <person name="Singh A."/>
            <person name="Wilkins M.J."/>
            <person name="Karaoz U."/>
            <person name="Brodie E.L."/>
            <person name="Williams K.H."/>
            <person name="Hubbard S.S."/>
            <person name="Banfield J.F."/>
        </authorList>
    </citation>
    <scope>NUCLEOTIDE SEQUENCE [LARGE SCALE GENOMIC DNA]</scope>
</reference>
<comment type="caution">
    <text evidence="1">The sequence shown here is derived from an EMBL/GenBank/DDBJ whole genome shotgun (WGS) entry which is preliminary data.</text>
</comment>
<dbReference type="PANTHER" id="PTHR11669:SF8">
    <property type="entry name" value="DNA POLYMERASE III SUBUNIT DELTA"/>
    <property type="match status" value="1"/>
</dbReference>
<dbReference type="Gene3D" id="3.40.50.300">
    <property type="entry name" value="P-loop containing nucleotide triphosphate hydrolases"/>
    <property type="match status" value="1"/>
</dbReference>
<dbReference type="InterPro" id="IPR027417">
    <property type="entry name" value="P-loop_NTPase"/>
</dbReference>
<evidence type="ECO:0000313" key="2">
    <source>
        <dbReference type="Proteomes" id="UP000178417"/>
    </source>
</evidence>
<gene>
    <name evidence="1" type="ORF">A2310_00175</name>
</gene>
<name>A0A1F4SMT8_UNCSA</name>
<dbReference type="AlphaFoldDB" id="A0A1F4SMT8"/>
<dbReference type="GO" id="GO:0006261">
    <property type="term" value="P:DNA-templated DNA replication"/>
    <property type="evidence" value="ECO:0007669"/>
    <property type="project" value="TreeGrafter"/>
</dbReference>
<protein>
    <recommendedName>
        <fullName evidence="3">DNA polymerase III subunit delta</fullName>
    </recommendedName>
</protein>
<accession>A0A1F4SMT8</accession>
<dbReference type="InterPro" id="IPR050238">
    <property type="entry name" value="DNA_Rep/Repair_Clamp_Loader"/>
</dbReference>
<evidence type="ECO:0008006" key="3">
    <source>
        <dbReference type="Google" id="ProtNLM"/>
    </source>
</evidence>
<organism evidence="1 2">
    <name type="scientific">candidate division WOR-1 bacterium RIFOXYB2_FULL_37_13</name>
    <dbReference type="NCBI Taxonomy" id="1802579"/>
    <lineage>
        <taxon>Bacteria</taxon>
        <taxon>Bacillati</taxon>
        <taxon>Saganbacteria</taxon>
    </lineage>
</organism>
<dbReference type="Pfam" id="PF13177">
    <property type="entry name" value="DNA_pol3_delta2"/>
    <property type="match status" value="1"/>
</dbReference>
<dbReference type="Proteomes" id="UP000178417">
    <property type="component" value="Unassembled WGS sequence"/>
</dbReference>
<dbReference type="PANTHER" id="PTHR11669">
    <property type="entry name" value="REPLICATION FACTOR C / DNA POLYMERASE III GAMMA-TAU SUBUNIT"/>
    <property type="match status" value="1"/>
</dbReference>
<proteinExistence type="predicted"/>
<sequence length="241" mass="27348">MEKILSGIIENQRISNAYLFCGGNHSQKVEAAVNFASKLNCKGNPSPCHECLHCEKIKKGKHPDVIFIQKENSSIKINQIRFLKEITKYGPSEGAWQVVIIDEADTITNEAANSFLKILEEPSCNVVFILISEREGSLPKTILSRCQKFIFEELPPLPPSEMACKIHKKIEEKPFNYIDISQMLSDKKTAKEILQEIYNIFAIAKNAQKAKVVLETLKGIEKNANHKLVIDFLCFNLWNKN</sequence>
<evidence type="ECO:0000313" key="1">
    <source>
        <dbReference type="EMBL" id="OGC21709.1"/>
    </source>
</evidence>
<dbReference type="STRING" id="1802579.A2310_00175"/>
<dbReference type="EMBL" id="MEUB01000036">
    <property type="protein sequence ID" value="OGC21709.1"/>
    <property type="molecule type" value="Genomic_DNA"/>
</dbReference>
<dbReference type="SUPFAM" id="SSF52540">
    <property type="entry name" value="P-loop containing nucleoside triphosphate hydrolases"/>
    <property type="match status" value="1"/>
</dbReference>